<organism evidence="8 9">
    <name type="scientific">Rhabdobacter roseus</name>
    <dbReference type="NCBI Taxonomy" id="1655419"/>
    <lineage>
        <taxon>Bacteria</taxon>
        <taxon>Pseudomonadati</taxon>
        <taxon>Bacteroidota</taxon>
        <taxon>Cytophagia</taxon>
        <taxon>Cytophagales</taxon>
        <taxon>Cytophagaceae</taxon>
        <taxon>Rhabdobacter</taxon>
    </lineage>
</organism>
<name>A0A840TQ78_9BACT</name>
<evidence type="ECO:0000256" key="2">
    <source>
        <dbReference type="ARBA" id="ARBA00022649"/>
    </source>
</evidence>
<evidence type="ECO:0000256" key="6">
    <source>
        <dbReference type="ARBA" id="ARBA00022884"/>
    </source>
</evidence>
<evidence type="ECO:0000256" key="7">
    <source>
        <dbReference type="ARBA" id="ARBA00023016"/>
    </source>
</evidence>
<dbReference type="InterPro" id="IPR038570">
    <property type="entry name" value="HicA_sf"/>
</dbReference>
<evidence type="ECO:0000256" key="3">
    <source>
        <dbReference type="ARBA" id="ARBA00022722"/>
    </source>
</evidence>
<proteinExistence type="inferred from homology"/>
<reference evidence="8 9" key="1">
    <citation type="submission" date="2020-08" db="EMBL/GenBank/DDBJ databases">
        <title>Genomic Encyclopedia of Type Strains, Phase IV (KMG-IV): sequencing the most valuable type-strain genomes for metagenomic binning, comparative biology and taxonomic classification.</title>
        <authorList>
            <person name="Goeker M."/>
        </authorList>
    </citation>
    <scope>NUCLEOTIDE SEQUENCE [LARGE SCALE GENOMIC DNA]</scope>
    <source>
        <strain evidence="8 9">DSM 105074</strain>
    </source>
</reference>
<gene>
    <name evidence="8" type="ORF">HNQ92_001519</name>
</gene>
<dbReference type="EMBL" id="JACHGF010000002">
    <property type="protein sequence ID" value="MBB5283393.1"/>
    <property type="molecule type" value="Genomic_DNA"/>
</dbReference>
<comment type="similarity">
    <text evidence="1">Belongs to the HicA mRNA interferase family.</text>
</comment>
<protein>
    <submittedName>
        <fullName evidence="8">Putative RNA binding protein YcfA (HicA-like mRNA interferase family)</fullName>
    </submittedName>
</protein>
<keyword evidence="3" id="KW-0540">Nuclease</keyword>
<dbReference type="AlphaFoldDB" id="A0A840TQ78"/>
<dbReference type="GO" id="GO:0016787">
    <property type="term" value="F:hydrolase activity"/>
    <property type="evidence" value="ECO:0007669"/>
    <property type="project" value="UniProtKB-KW"/>
</dbReference>
<keyword evidence="5" id="KW-0378">Hydrolase</keyword>
<evidence type="ECO:0000313" key="8">
    <source>
        <dbReference type="EMBL" id="MBB5283393.1"/>
    </source>
</evidence>
<dbReference type="GO" id="GO:0003729">
    <property type="term" value="F:mRNA binding"/>
    <property type="evidence" value="ECO:0007669"/>
    <property type="project" value="InterPro"/>
</dbReference>
<evidence type="ECO:0000256" key="5">
    <source>
        <dbReference type="ARBA" id="ARBA00022801"/>
    </source>
</evidence>
<dbReference type="Proteomes" id="UP000557307">
    <property type="component" value="Unassembled WGS sequence"/>
</dbReference>
<evidence type="ECO:0000256" key="4">
    <source>
        <dbReference type="ARBA" id="ARBA00022759"/>
    </source>
</evidence>
<dbReference type="RefSeq" id="WP_184172745.1">
    <property type="nucleotide sequence ID" value="NZ_JACHGF010000002.1"/>
</dbReference>
<dbReference type="Pfam" id="PF07927">
    <property type="entry name" value="HicA_toxin"/>
    <property type="match status" value="1"/>
</dbReference>
<evidence type="ECO:0000313" key="9">
    <source>
        <dbReference type="Proteomes" id="UP000557307"/>
    </source>
</evidence>
<keyword evidence="7" id="KW-0346">Stress response</keyword>
<comment type="caution">
    <text evidence="8">The sequence shown here is derived from an EMBL/GenBank/DDBJ whole genome shotgun (WGS) entry which is preliminary data.</text>
</comment>
<keyword evidence="9" id="KW-1185">Reference proteome</keyword>
<sequence>MRKKVKDIIKMLEADGWYLKNQRGSHRQYSHQTKPGKVTVPDHGKNHELDHFVVASILKQADLK</sequence>
<accession>A0A840TQ78</accession>
<keyword evidence="2" id="KW-1277">Toxin-antitoxin system</keyword>
<dbReference type="Gene3D" id="3.30.920.30">
    <property type="entry name" value="Hypothetical protein"/>
    <property type="match status" value="1"/>
</dbReference>
<keyword evidence="4" id="KW-0255">Endonuclease</keyword>
<evidence type="ECO:0000256" key="1">
    <source>
        <dbReference type="ARBA" id="ARBA00006620"/>
    </source>
</evidence>
<keyword evidence="6" id="KW-0694">RNA-binding</keyword>
<dbReference type="SUPFAM" id="SSF54786">
    <property type="entry name" value="YcfA/nrd intein domain"/>
    <property type="match status" value="1"/>
</dbReference>
<dbReference type="GO" id="GO:0004519">
    <property type="term" value="F:endonuclease activity"/>
    <property type="evidence" value="ECO:0007669"/>
    <property type="project" value="UniProtKB-KW"/>
</dbReference>
<dbReference type="InterPro" id="IPR012933">
    <property type="entry name" value="HicA_mRNA_interferase"/>
</dbReference>